<gene>
    <name evidence="2" type="ORF">BR63_11015</name>
</gene>
<evidence type="ECO:0000313" key="3">
    <source>
        <dbReference type="Proteomes" id="UP000515847"/>
    </source>
</evidence>
<dbReference type="AlphaFoldDB" id="A0A7G6E3Y8"/>
<dbReference type="OrthoDB" id="9800872at2"/>
<dbReference type="Pfam" id="PF00581">
    <property type="entry name" value="Rhodanese"/>
    <property type="match status" value="1"/>
</dbReference>
<reference evidence="2 3" key="1">
    <citation type="journal article" date="2019" name="Front. Microbiol.">
        <title>Thermoanaerosceptrum fracticalcis gen. nov. sp. nov., a Novel Fumarate-Fermenting Microorganism From a Deep Fractured Carbonate Aquifer of the US Great Basin.</title>
        <authorList>
            <person name="Hamilton-Brehm S.D."/>
            <person name="Stewart L.E."/>
            <person name="Zavarin M."/>
            <person name="Caldwell M."/>
            <person name="Lawson P.A."/>
            <person name="Onstott T.C."/>
            <person name="Grzymski J."/>
            <person name="Neveux I."/>
            <person name="Lollar B.S."/>
            <person name="Russell C.E."/>
            <person name="Moser D.P."/>
        </authorList>
    </citation>
    <scope>NUCLEOTIDE SEQUENCE [LARGE SCALE GENOMIC DNA]</scope>
    <source>
        <strain evidence="2 3">DRI-13</strain>
    </source>
</reference>
<dbReference type="PANTHER" id="PTHR43031">
    <property type="entry name" value="FAD-DEPENDENT OXIDOREDUCTASE"/>
    <property type="match status" value="1"/>
</dbReference>
<evidence type="ECO:0000313" key="2">
    <source>
        <dbReference type="EMBL" id="QNB46792.1"/>
    </source>
</evidence>
<evidence type="ECO:0000259" key="1">
    <source>
        <dbReference type="PROSITE" id="PS50206"/>
    </source>
</evidence>
<keyword evidence="3" id="KW-1185">Reference proteome</keyword>
<organism evidence="2 3">
    <name type="scientific">Thermanaerosceptrum fracticalcis</name>
    <dbReference type="NCBI Taxonomy" id="1712410"/>
    <lineage>
        <taxon>Bacteria</taxon>
        <taxon>Bacillati</taxon>
        <taxon>Bacillota</taxon>
        <taxon>Clostridia</taxon>
        <taxon>Eubacteriales</taxon>
        <taxon>Peptococcaceae</taxon>
        <taxon>Thermanaerosceptrum</taxon>
    </lineage>
</organism>
<dbReference type="CDD" id="cd00158">
    <property type="entry name" value="RHOD"/>
    <property type="match status" value="1"/>
</dbReference>
<feature type="domain" description="Rhodanese" evidence="1">
    <location>
        <begin position="32"/>
        <end position="119"/>
    </location>
</feature>
<sequence>MMNLVKEYFQGIPQDKYGIDLVKFEEMNIKGQLKGYILLDIREREKFNAFRIAGSINIPFREIGANLERIPKDQKIILICNTGFTAAQTSSLLNLLGYQTWTLRDGIEGYIDIGGEVERTRLAA</sequence>
<dbReference type="PANTHER" id="PTHR43031:SF1">
    <property type="entry name" value="PYRIDINE NUCLEOTIDE-DISULPHIDE OXIDOREDUCTASE"/>
    <property type="match status" value="1"/>
</dbReference>
<dbReference type="InterPro" id="IPR036873">
    <property type="entry name" value="Rhodanese-like_dom_sf"/>
</dbReference>
<accession>A0A7G6E3Y8</accession>
<dbReference type="RefSeq" id="WP_051965409.1">
    <property type="nucleotide sequence ID" value="NZ_CP045798.1"/>
</dbReference>
<dbReference type="KEGG" id="tfr:BR63_11015"/>
<protein>
    <recommendedName>
        <fullName evidence="1">Rhodanese domain-containing protein</fullName>
    </recommendedName>
</protein>
<name>A0A7G6E3Y8_THEFR</name>
<dbReference type="Gene3D" id="3.40.250.10">
    <property type="entry name" value="Rhodanese-like domain"/>
    <property type="match status" value="1"/>
</dbReference>
<dbReference type="EMBL" id="CP045798">
    <property type="protein sequence ID" value="QNB46792.1"/>
    <property type="molecule type" value="Genomic_DNA"/>
</dbReference>
<dbReference type="SMART" id="SM00450">
    <property type="entry name" value="RHOD"/>
    <property type="match status" value="1"/>
</dbReference>
<dbReference type="InterPro" id="IPR050229">
    <property type="entry name" value="GlpE_sulfurtransferase"/>
</dbReference>
<dbReference type="InterPro" id="IPR001763">
    <property type="entry name" value="Rhodanese-like_dom"/>
</dbReference>
<dbReference type="PROSITE" id="PS50206">
    <property type="entry name" value="RHODANESE_3"/>
    <property type="match status" value="1"/>
</dbReference>
<dbReference type="SUPFAM" id="SSF52821">
    <property type="entry name" value="Rhodanese/Cell cycle control phosphatase"/>
    <property type="match status" value="1"/>
</dbReference>
<proteinExistence type="predicted"/>
<dbReference type="Proteomes" id="UP000515847">
    <property type="component" value="Chromosome"/>
</dbReference>